<proteinExistence type="inferred from homology"/>
<dbReference type="EMBL" id="VLKK01000013">
    <property type="protein sequence ID" value="TWH91700.1"/>
    <property type="molecule type" value="Genomic_DNA"/>
</dbReference>
<feature type="chain" id="PRO_5021959924" evidence="2">
    <location>
        <begin position="25"/>
        <end position="354"/>
    </location>
</feature>
<sequence>MSMKKTAALLLSGMTLVIAGSAFARADNAAAERVAADRLLVTWQAKDPVDVYLSDRMDGDIASAKLISAKDDDGRAEFMTDGIARPYVLLRDSRDRSVVRVAERVLHLEQGSNFRDLGGYGAADGKTIRWGMIYRAGGSAMLTAADLAQVQSLGLRNLVDLRSDEERVLAPTKIDGVPYSAVGYSMSALAAGMGKTPQNGANLYRNFPAMLAPQLRIIFGMLKRQEGPLEYNCSAGQDRTGFVTAMILSSLGVPRETILRDYALSTRYRQPKYEMPRIDTTVYANNPVAMMFARFQDDPKAAMPQPLQEADGRPFLTGAFEEIDAKYGSVDAYLEKEAGVSKVDIAALRRTYLE</sequence>
<organism evidence="3 4">
    <name type="scientific">Sphingobium wenxiniae (strain DSM 21828 / CGMCC 1.7748 / JZ-1)</name>
    <dbReference type="NCBI Taxonomy" id="595605"/>
    <lineage>
        <taxon>Bacteria</taxon>
        <taxon>Pseudomonadati</taxon>
        <taxon>Pseudomonadota</taxon>
        <taxon>Alphaproteobacteria</taxon>
        <taxon>Sphingomonadales</taxon>
        <taxon>Sphingomonadaceae</taxon>
        <taxon>Sphingobium</taxon>
    </lineage>
</organism>
<dbReference type="InterPro" id="IPR026893">
    <property type="entry name" value="Tyr/Ser_Pase_IphP-type"/>
</dbReference>
<keyword evidence="4" id="KW-1185">Reference proteome</keyword>
<reference evidence="3 4" key="1">
    <citation type="journal article" date="2015" name="Stand. Genomic Sci.">
        <title>Genomic Encyclopedia of Bacterial and Archaeal Type Strains, Phase III: the genomes of soil and plant-associated and newly described type strains.</title>
        <authorList>
            <person name="Whitman W.B."/>
            <person name="Woyke T."/>
            <person name="Klenk H.P."/>
            <person name="Zhou Y."/>
            <person name="Lilburn T.G."/>
            <person name="Beck B.J."/>
            <person name="De Vos P."/>
            <person name="Vandamme P."/>
            <person name="Eisen J.A."/>
            <person name="Garrity G."/>
            <person name="Hugenholtz P."/>
            <person name="Kyrpides N.C."/>
        </authorList>
    </citation>
    <scope>NUCLEOTIDE SEQUENCE [LARGE SCALE GENOMIC DNA]</scope>
    <source>
        <strain evidence="3 4">CGMCC 1.7748</strain>
    </source>
</reference>
<evidence type="ECO:0000313" key="3">
    <source>
        <dbReference type="EMBL" id="TWH91700.1"/>
    </source>
</evidence>
<evidence type="ECO:0000256" key="1">
    <source>
        <dbReference type="ARBA" id="ARBA00009580"/>
    </source>
</evidence>
<evidence type="ECO:0000256" key="2">
    <source>
        <dbReference type="SAM" id="SignalP"/>
    </source>
</evidence>
<dbReference type="RefSeq" id="WP_242003363.1">
    <property type="nucleotide sequence ID" value="NZ_JACIIY010000014.1"/>
</dbReference>
<comment type="similarity">
    <text evidence="1">Belongs to the protein-tyrosine phosphatase family.</text>
</comment>
<feature type="signal peptide" evidence="2">
    <location>
        <begin position="1"/>
        <end position="24"/>
    </location>
</feature>
<dbReference type="PANTHER" id="PTHR31126:SF1">
    <property type="entry name" value="TYROSINE SPECIFIC PROTEIN PHOSPHATASES DOMAIN-CONTAINING PROTEIN"/>
    <property type="match status" value="1"/>
</dbReference>
<dbReference type="SUPFAM" id="SSF52799">
    <property type="entry name" value="(Phosphotyrosine protein) phosphatases II"/>
    <property type="match status" value="1"/>
</dbReference>
<name>A0A562K8F4_SPHWJ</name>
<dbReference type="AlphaFoldDB" id="A0A562K8F4"/>
<accession>A0A562K8F4</accession>
<dbReference type="PANTHER" id="PTHR31126">
    <property type="entry name" value="TYROSINE-PROTEIN PHOSPHATASE"/>
    <property type="match status" value="1"/>
</dbReference>
<evidence type="ECO:0000313" key="4">
    <source>
        <dbReference type="Proteomes" id="UP000316624"/>
    </source>
</evidence>
<dbReference type="Pfam" id="PF13350">
    <property type="entry name" value="Y_phosphatase3"/>
    <property type="match status" value="1"/>
</dbReference>
<protein>
    <submittedName>
        <fullName evidence="3">Protein-tyrosine phosphatase</fullName>
    </submittedName>
</protein>
<gene>
    <name evidence="3" type="ORF">IQ35_03035</name>
</gene>
<dbReference type="GO" id="GO:0004721">
    <property type="term" value="F:phosphoprotein phosphatase activity"/>
    <property type="evidence" value="ECO:0007669"/>
    <property type="project" value="InterPro"/>
</dbReference>
<comment type="caution">
    <text evidence="3">The sequence shown here is derived from an EMBL/GenBank/DDBJ whole genome shotgun (WGS) entry which is preliminary data.</text>
</comment>
<dbReference type="Gene3D" id="3.90.190.10">
    <property type="entry name" value="Protein tyrosine phosphatase superfamily"/>
    <property type="match status" value="1"/>
</dbReference>
<dbReference type="Proteomes" id="UP000316624">
    <property type="component" value="Unassembled WGS sequence"/>
</dbReference>
<keyword evidence="2" id="KW-0732">Signal</keyword>
<dbReference type="InterPro" id="IPR029021">
    <property type="entry name" value="Prot-tyrosine_phosphatase-like"/>
</dbReference>